<dbReference type="EC" id="1.5.1.3" evidence="3"/>
<organism evidence="8 9">
    <name type="scientific">Tepiditoga spiralis</name>
    <dbReference type="NCBI Taxonomy" id="2108365"/>
    <lineage>
        <taxon>Bacteria</taxon>
        <taxon>Thermotogati</taxon>
        <taxon>Thermotogota</taxon>
        <taxon>Thermotogae</taxon>
        <taxon>Petrotogales</taxon>
        <taxon>Petrotogaceae</taxon>
        <taxon>Tepiditoga</taxon>
    </lineage>
</organism>
<protein>
    <recommendedName>
        <fullName evidence="3">dihydrofolate reductase</fullName>
        <ecNumber evidence="3">1.5.1.3</ecNumber>
    </recommendedName>
</protein>
<dbReference type="EMBL" id="AP018712">
    <property type="protein sequence ID" value="BBE29949.1"/>
    <property type="molecule type" value="Genomic_DNA"/>
</dbReference>
<evidence type="ECO:0000256" key="5">
    <source>
        <dbReference type="ARBA" id="ARBA00022857"/>
    </source>
</evidence>
<evidence type="ECO:0000313" key="9">
    <source>
        <dbReference type="Proteomes" id="UP000516361"/>
    </source>
</evidence>
<dbReference type="InterPro" id="IPR012259">
    <property type="entry name" value="DHFR"/>
</dbReference>
<comment type="pathway">
    <text evidence="1">Cofactor biosynthesis; tetrahydrofolate biosynthesis; 5,6,7,8-tetrahydrofolate from 7,8-dihydrofolate: step 1/1.</text>
</comment>
<dbReference type="GO" id="GO:0046655">
    <property type="term" value="P:folic acid metabolic process"/>
    <property type="evidence" value="ECO:0007669"/>
    <property type="project" value="TreeGrafter"/>
</dbReference>
<name>A0A7G1G9E7_9BACT</name>
<dbReference type="PRINTS" id="PR00070">
    <property type="entry name" value="DHFR"/>
</dbReference>
<evidence type="ECO:0000256" key="1">
    <source>
        <dbReference type="ARBA" id="ARBA00004903"/>
    </source>
</evidence>
<dbReference type="AlphaFoldDB" id="A0A7G1G9E7"/>
<dbReference type="Pfam" id="PF00186">
    <property type="entry name" value="DHFR_1"/>
    <property type="match status" value="1"/>
</dbReference>
<sequence length="166" mass="19216">MILNLIMVSSINGIISKTEIEKPYWNTKEDLKFFSTLTKKSGVVIMGRKTFETIGKALPERLNIVMTKNPQKYKNLKNLKFINDSPENILKSLKNYSEVFLIGGSTINSLFLEKNLIDYIYLTIEPWLINGKITLFKDIKKDIPLILEEIKKLNDSTIVLKYKIKK</sequence>
<evidence type="ECO:0000259" key="7">
    <source>
        <dbReference type="PROSITE" id="PS51330"/>
    </source>
</evidence>
<evidence type="ECO:0000256" key="4">
    <source>
        <dbReference type="ARBA" id="ARBA00022563"/>
    </source>
</evidence>
<dbReference type="SUPFAM" id="SSF53597">
    <property type="entry name" value="Dihydrofolate reductase-like"/>
    <property type="match status" value="1"/>
</dbReference>
<dbReference type="Proteomes" id="UP000516361">
    <property type="component" value="Chromosome"/>
</dbReference>
<dbReference type="UniPathway" id="UPA00077">
    <property type="reaction ID" value="UER00158"/>
</dbReference>
<reference evidence="8 9" key="1">
    <citation type="submission" date="2018-06" db="EMBL/GenBank/DDBJ databases">
        <title>Genome sequencing of Oceanotoga sp. sy52.</title>
        <authorList>
            <person name="Mori K."/>
        </authorList>
    </citation>
    <scope>NUCLEOTIDE SEQUENCE [LARGE SCALE GENOMIC DNA]</scope>
    <source>
        <strain evidence="9">sy52</strain>
    </source>
</reference>
<gene>
    <name evidence="8" type="primary">folA</name>
    <name evidence="8" type="ORF">OSSY52_00900</name>
</gene>
<keyword evidence="9" id="KW-1185">Reference proteome</keyword>
<dbReference type="PANTHER" id="PTHR48069">
    <property type="entry name" value="DIHYDROFOLATE REDUCTASE"/>
    <property type="match status" value="1"/>
</dbReference>
<dbReference type="InterPro" id="IPR001796">
    <property type="entry name" value="DHFR_dom"/>
</dbReference>
<keyword evidence="6" id="KW-0560">Oxidoreductase</keyword>
<dbReference type="GO" id="GO:0004146">
    <property type="term" value="F:dihydrofolate reductase activity"/>
    <property type="evidence" value="ECO:0007669"/>
    <property type="project" value="UniProtKB-EC"/>
</dbReference>
<dbReference type="GO" id="GO:0006730">
    <property type="term" value="P:one-carbon metabolic process"/>
    <property type="evidence" value="ECO:0007669"/>
    <property type="project" value="UniProtKB-KW"/>
</dbReference>
<dbReference type="GO" id="GO:0050661">
    <property type="term" value="F:NADP binding"/>
    <property type="evidence" value="ECO:0007669"/>
    <property type="project" value="InterPro"/>
</dbReference>
<dbReference type="FunCoup" id="A0A7G1G9E7">
    <property type="interactions" value="202"/>
</dbReference>
<feature type="domain" description="DHFR" evidence="7">
    <location>
        <begin position="2"/>
        <end position="166"/>
    </location>
</feature>
<dbReference type="GO" id="GO:0005829">
    <property type="term" value="C:cytosol"/>
    <property type="evidence" value="ECO:0007669"/>
    <property type="project" value="TreeGrafter"/>
</dbReference>
<dbReference type="InParanoid" id="A0A7G1G9E7"/>
<evidence type="ECO:0000256" key="3">
    <source>
        <dbReference type="ARBA" id="ARBA00012856"/>
    </source>
</evidence>
<dbReference type="PANTHER" id="PTHR48069:SF3">
    <property type="entry name" value="DIHYDROFOLATE REDUCTASE"/>
    <property type="match status" value="1"/>
</dbReference>
<comment type="similarity">
    <text evidence="2">Belongs to the dihydrofolate reductase family.</text>
</comment>
<dbReference type="RefSeq" id="WP_190615092.1">
    <property type="nucleotide sequence ID" value="NZ_AP018712.1"/>
</dbReference>
<dbReference type="GO" id="GO:0046452">
    <property type="term" value="P:dihydrofolate metabolic process"/>
    <property type="evidence" value="ECO:0007669"/>
    <property type="project" value="TreeGrafter"/>
</dbReference>
<dbReference type="KEGG" id="ocy:OSSY52_00900"/>
<keyword evidence="5" id="KW-0521">NADP</keyword>
<evidence type="ECO:0000313" key="8">
    <source>
        <dbReference type="EMBL" id="BBE29949.1"/>
    </source>
</evidence>
<evidence type="ECO:0000256" key="2">
    <source>
        <dbReference type="ARBA" id="ARBA00009539"/>
    </source>
</evidence>
<evidence type="ECO:0000256" key="6">
    <source>
        <dbReference type="ARBA" id="ARBA00023002"/>
    </source>
</evidence>
<accession>A0A7G1G9E7</accession>
<dbReference type="CDD" id="cd00209">
    <property type="entry name" value="DHFR"/>
    <property type="match status" value="1"/>
</dbReference>
<dbReference type="GO" id="GO:0046654">
    <property type="term" value="P:tetrahydrofolate biosynthetic process"/>
    <property type="evidence" value="ECO:0007669"/>
    <property type="project" value="UniProtKB-UniPathway"/>
</dbReference>
<dbReference type="PROSITE" id="PS51330">
    <property type="entry name" value="DHFR_2"/>
    <property type="match status" value="1"/>
</dbReference>
<dbReference type="Gene3D" id="3.40.430.10">
    <property type="entry name" value="Dihydrofolate Reductase, subunit A"/>
    <property type="match status" value="1"/>
</dbReference>
<keyword evidence="4" id="KW-0554">One-carbon metabolism</keyword>
<proteinExistence type="inferred from homology"/>
<dbReference type="InterPro" id="IPR024072">
    <property type="entry name" value="DHFR-like_dom_sf"/>
</dbReference>